<organism evidence="1 2">
    <name type="scientific">Antarcticirhabdus aurantiaca</name>
    <dbReference type="NCBI Taxonomy" id="2606717"/>
    <lineage>
        <taxon>Bacteria</taxon>
        <taxon>Pseudomonadati</taxon>
        <taxon>Pseudomonadota</taxon>
        <taxon>Alphaproteobacteria</taxon>
        <taxon>Hyphomicrobiales</taxon>
        <taxon>Aurantimonadaceae</taxon>
        <taxon>Antarcticirhabdus</taxon>
    </lineage>
</organism>
<reference evidence="1" key="1">
    <citation type="submission" date="2022-11" db="EMBL/GenBank/DDBJ databases">
        <title>beta-Carotene-producing bacterium, Jeongeuplla avenae sp. nov., alleviates the salt stress of Arabidopsis seedlings.</title>
        <authorList>
            <person name="Jiang L."/>
            <person name="Lee J."/>
        </authorList>
    </citation>
    <scope>NUCLEOTIDE SEQUENCE</scope>
    <source>
        <strain evidence="1">DY_R2A_6</strain>
    </source>
</reference>
<proteinExistence type="predicted"/>
<accession>A0ACD4NQU6</accession>
<keyword evidence="1" id="KW-0808">Transferase</keyword>
<gene>
    <name evidence="1" type="ORF">OXU80_03265</name>
</gene>
<dbReference type="Proteomes" id="UP001163223">
    <property type="component" value="Chromosome"/>
</dbReference>
<keyword evidence="2" id="KW-1185">Reference proteome</keyword>
<name>A0ACD4NQU6_9HYPH</name>
<evidence type="ECO:0000313" key="2">
    <source>
        <dbReference type="Proteomes" id="UP001163223"/>
    </source>
</evidence>
<protein>
    <submittedName>
        <fullName evidence="1">Diguanylate cyclase</fullName>
        <ecNumber evidence="1">2.7.7.65</ecNumber>
    </submittedName>
</protein>
<dbReference type="EC" id="2.7.7.65" evidence="1"/>
<sequence length="401" mass="43407">MTSRDASLSEVEAALANRRTMLALAPPLDALFAAYVRPHHDRTMQRGILRLVVVYNVFLIFDWVLVPDVILFSAALHVVVSACLVAAGPLYRRLRSTIGRTLVAGSMCVLMILQTLATFIASDLPSADHYQYLALVGVIYMNVNQQLGYRYARRMTALVVAIFLAGLAPEGPFTIAKFTSVALMMHVAWTTLMAAERIDRNARFSFLVQLRETLRRREAEGRAMRDGLTGAANRRGFEAAAARLADDLEQPASLALVMMDIDHFKAFNDFYGHVAGDTCLKRVAEALLATAGPGETVARLGGEEFALLLPGLDLPAARARAEAARAALERLSQPHEGIGEGRRVTGSFGVAAGPLREVGLDELVAAADAALYAAKRAGRDRVFPPSGEEIPAAPVEARRQA</sequence>
<dbReference type="EMBL" id="CP113520">
    <property type="protein sequence ID" value="WAJ29271.1"/>
    <property type="molecule type" value="Genomic_DNA"/>
</dbReference>
<keyword evidence="1" id="KW-0548">Nucleotidyltransferase</keyword>
<evidence type="ECO:0000313" key="1">
    <source>
        <dbReference type="EMBL" id="WAJ29271.1"/>
    </source>
</evidence>